<evidence type="ECO:0008006" key="4">
    <source>
        <dbReference type="Google" id="ProtNLM"/>
    </source>
</evidence>
<reference evidence="2 3" key="1">
    <citation type="submission" date="2019-12" db="EMBL/GenBank/DDBJ databases">
        <title>Isolation and characterization of three novel carbon monoxide-oxidizing members of Halobacteria from salione crusts and soils.</title>
        <authorList>
            <person name="Myers M.R."/>
            <person name="King G.M."/>
        </authorList>
    </citation>
    <scope>NUCLEOTIDE SEQUENCE [LARGE SCALE GENOMIC DNA]</scope>
    <source>
        <strain evidence="2 3">PCN9</strain>
    </source>
</reference>
<accession>A0A6B0SLN6</accession>
<dbReference type="InterPro" id="IPR036259">
    <property type="entry name" value="MFS_trans_sf"/>
</dbReference>
<keyword evidence="1" id="KW-0812">Transmembrane</keyword>
<comment type="caution">
    <text evidence="2">The sequence shown here is derived from an EMBL/GenBank/DDBJ whole genome shotgun (WGS) entry which is preliminary data.</text>
</comment>
<dbReference type="Gene3D" id="1.20.1250.20">
    <property type="entry name" value="MFS general substrate transporter like domains"/>
    <property type="match status" value="1"/>
</dbReference>
<feature type="transmembrane region" description="Helical" evidence="1">
    <location>
        <begin position="92"/>
        <end position="108"/>
    </location>
</feature>
<dbReference type="PANTHER" id="PTHR23530:SF1">
    <property type="entry name" value="PERMEASE, MAJOR FACILITATOR SUPERFAMILY-RELATED"/>
    <property type="match status" value="1"/>
</dbReference>
<feature type="transmembrane region" description="Helical" evidence="1">
    <location>
        <begin position="69"/>
        <end position="86"/>
    </location>
</feature>
<organism evidence="2 3">
    <name type="scientific">Halobacterium bonnevillei</name>
    <dbReference type="NCBI Taxonomy" id="2692200"/>
    <lineage>
        <taxon>Archaea</taxon>
        <taxon>Methanobacteriati</taxon>
        <taxon>Methanobacteriota</taxon>
        <taxon>Stenosarchaea group</taxon>
        <taxon>Halobacteria</taxon>
        <taxon>Halobacteriales</taxon>
        <taxon>Halobacteriaceae</taxon>
        <taxon>Halobacterium</taxon>
    </lineage>
</organism>
<keyword evidence="1" id="KW-1133">Transmembrane helix</keyword>
<dbReference type="Pfam" id="PF07690">
    <property type="entry name" value="MFS_1"/>
    <property type="match status" value="1"/>
</dbReference>
<dbReference type="AlphaFoldDB" id="A0A6B0SLN6"/>
<dbReference type="PANTHER" id="PTHR23530">
    <property type="entry name" value="TRANSPORT PROTEIN-RELATED"/>
    <property type="match status" value="1"/>
</dbReference>
<dbReference type="SUPFAM" id="SSF103473">
    <property type="entry name" value="MFS general substrate transporter"/>
    <property type="match status" value="1"/>
</dbReference>
<protein>
    <recommendedName>
        <fullName evidence="4">MFS transporter</fullName>
    </recommendedName>
</protein>
<feature type="transmembrane region" description="Helical" evidence="1">
    <location>
        <begin position="12"/>
        <end position="31"/>
    </location>
</feature>
<dbReference type="Proteomes" id="UP000471521">
    <property type="component" value="Unassembled WGS sequence"/>
</dbReference>
<dbReference type="EMBL" id="WUUU01000214">
    <property type="protein sequence ID" value="MXR22177.1"/>
    <property type="molecule type" value="Genomic_DNA"/>
</dbReference>
<gene>
    <name evidence="2" type="ORF">GRX66_16855</name>
</gene>
<dbReference type="RefSeq" id="WP_325064172.1">
    <property type="nucleotide sequence ID" value="NZ_WUUU01000214.1"/>
</dbReference>
<dbReference type="InterPro" id="IPR011701">
    <property type="entry name" value="MFS"/>
</dbReference>
<evidence type="ECO:0000313" key="2">
    <source>
        <dbReference type="EMBL" id="MXR22177.1"/>
    </source>
</evidence>
<sequence>MAESRAAIRRYYAYRATTAYGFYLPVGLLYLQQEYGWAVVGLTQGVFAFALVAAEIPTGYVGDRIGRRASLAAGNAISAGALGVFVFLDSPLQYAVLYAAWAVGWAFAREPARRGCTNSSTPTTRAA</sequence>
<dbReference type="InterPro" id="IPR053160">
    <property type="entry name" value="MFS_DHA3_Transporter"/>
</dbReference>
<keyword evidence="1" id="KW-0472">Membrane</keyword>
<feature type="non-terminal residue" evidence="2">
    <location>
        <position position="127"/>
    </location>
</feature>
<evidence type="ECO:0000256" key="1">
    <source>
        <dbReference type="SAM" id="Phobius"/>
    </source>
</evidence>
<evidence type="ECO:0000313" key="3">
    <source>
        <dbReference type="Proteomes" id="UP000471521"/>
    </source>
</evidence>
<name>A0A6B0SLN6_9EURY</name>
<proteinExistence type="predicted"/>
<keyword evidence="3" id="KW-1185">Reference proteome</keyword>
<dbReference type="GO" id="GO:0022857">
    <property type="term" value="F:transmembrane transporter activity"/>
    <property type="evidence" value="ECO:0007669"/>
    <property type="project" value="InterPro"/>
</dbReference>
<feature type="transmembrane region" description="Helical" evidence="1">
    <location>
        <begin position="37"/>
        <end position="57"/>
    </location>
</feature>